<keyword evidence="1" id="KW-0472">Membrane</keyword>
<accession>A0A9D1ZTK9</accession>
<dbReference type="EMBL" id="DXCQ01000008">
    <property type="protein sequence ID" value="HIY96232.1"/>
    <property type="molecule type" value="Genomic_DNA"/>
</dbReference>
<feature type="transmembrane region" description="Helical" evidence="1">
    <location>
        <begin position="149"/>
        <end position="169"/>
    </location>
</feature>
<feature type="domain" description="Nucleoside transporter/FeoB GTPase Gate" evidence="2">
    <location>
        <begin position="42"/>
        <end position="138"/>
    </location>
</feature>
<keyword evidence="1" id="KW-0812">Transmembrane</keyword>
<sequence length="172" mass="17957">MRWTAYILPLLCACILLIAAARKVKVYDSFAAGAGRALPLLKNLFPYVAAVLVLAELFEASGLSAQVSAALSPVFSALGIPEEIAPLVLVKPFSGSGSLSLLNDIFARCGADSYIARCASVVYASGETVFYLSAVYYSGIKGKTKGAALPAALGLLSNFVAILLGCLFCRIL</sequence>
<keyword evidence="1" id="KW-1133">Transmembrane helix</keyword>
<comment type="caution">
    <text evidence="3">The sequence shown here is derived from an EMBL/GenBank/DDBJ whole genome shotgun (WGS) entry which is preliminary data.</text>
</comment>
<dbReference type="PANTHER" id="PTHR35793:SF2">
    <property type="entry name" value="INNER MEMBRANE PROTEIN YJIG"/>
    <property type="match status" value="1"/>
</dbReference>
<reference evidence="3" key="1">
    <citation type="journal article" date="2021" name="PeerJ">
        <title>Extensive microbial diversity within the chicken gut microbiome revealed by metagenomics and culture.</title>
        <authorList>
            <person name="Gilroy R."/>
            <person name="Ravi A."/>
            <person name="Getino M."/>
            <person name="Pursley I."/>
            <person name="Horton D.L."/>
            <person name="Alikhan N.F."/>
            <person name="Baker D."/>
            <person name="Gharbi K."/>
            <person name="Hall N."/>
            <person name="Watson M."/>
            <person name="Adriaenssens E.M."/>
            <person name="Foster-Nyarko E."/>
            <person name="Jarju S."/>
            <person name="Secka A."/>
            <person name="Antonio M."/>
            <person name="Oren A."/>
            <person name="Chaudhuri R.R."/>
            <person name="La Ragione R."/>
            <person name="Hildebrand F."/>
            <person name="Pallen M.J."/>
        </authorList>
    </citation>
    <scope>NUCLEOTIDE SEQUENCE</scope>
    <source>
        <strain evidence="3">1345</strain>
    </source>
</reference>
<gene>
    <name evidence="3" type="ORF">H9729_00935</name>
</gene>
<dbReference type="GO" id="GO:0005886">
    <property type="term" value="C:plasma membrane"/>
    <property type="evidence" value="ECO:0007669"/>
    <property type="project" value="TreeGrafter"/>
</dbReference>
<dbReference type="PANTHER" id="PTHR35793">
    <property type="entry name" value="INNER MEMBRANE PROTEIN YJIG"/>
    <property type="match status" value="1"/>
</dbReference>
<dbReference type="Proteomes" id="UP000886750">
    <property type="component" value="Unassembled WGS sequence"/>
</dbReference>
<dbReference type="InterPro" id="IPR011642">
    <property type="entry name" value="Gate_dom"/>
</dbReference>
<proteinExistence type="predicted"/>
<dbReference type="Pfam" id="PF07670">
    <property type="entry name" value="Gate"/>
    <property type="match status" value="1"/>
</dbReference>
<evidence type="ECO:0000256" key="1">
    <source>
        <dbReference type="SAM" id="Phobius"/>
    </source>
</evidence>
<evidence type="ECO:0000259" key="2">
    <source>
        <dbReference type="Pfam" id="PF07670"/>
    </source>
</evidence>
<protein>
    <recommendedName>
        <fullName evidence="2">Nucleoside transporter/FeoB GTPase Gate domain-containing protein</fullName>
    </recommendedName>
</protein>
<name>A0A9D1ZTK9_9FIRM</name>
<organism evidence="3 4">
    <name type="scientific">Candidatus Borkfalkia excrementigallinarum</name>
    <dbReference type="NCBI Taxonomy" id="2838506"/>
    <lineage>
        <taxon>Bacteria</taxon>
        <taxon>Bacillati</taxon>
        <taxon>Bacillota</taxon>
        <taxon>Clostridia</taxon>
        <taxon>Christensenellales</taxon>
        <taxon>Christensenellaceae</taxon>
        <taxon>Candidatus Borkfalkia</taxon>
    </lineage>
</organism>
<dbReference type="AlphaFoldDB" id="A0A9D1ZTK9"/>
<evidence type="ECO:0000313" key="4">
    <source>
        <dbReference type="Proteomes" id="UP000886750"/>
    </source>
</evidence>
<feature type="transmembrane region" description="Helical" evidence="1">
    <location>
        <begin position="114"/>
        <end position="137"/>
    </location>
</feature>
<evidence type="ECO:0000313" key="3">
    <source>
        <dbReference type="EMBL" id="HIY96232.1"/>
    </source>
</evidence>
<dbReference type="InterPro" id="IPR052549">
    <property type="entry name" value="SpmB"/>
</dbReference>
<reference evidence="3" key="2">
    <citation type="submission" date="2021-04" db="EMBL/GenBank/DDBJ databases">
        <authorList>
            <person name="Gilroy R."/>
        </authorList>
    </citation>
    <scope>NUCLEOTIDE SEQUENCE</scope>
    <source>
        <strain evidence="3">1345</strain>
    </source>
</reference>